<dbReference type="OrthoDB" id="6245842at2759"/>
<feature type="compositionally biased region" description="Basic and acidic residues" evidence="10">
    <location>
        <begin position="529"/>
        <end position="538"/>
    </location>
</feature>
<protein>
    <recommendedName>
        <fullName evidence="9">Innexin</fullName>
    </recommendedName>
</protein>
<dbReference type="GO" id="GO:0005886">
    <property type="term" value="C:plasma membrane"/>
    <property type="evidence" value="ECO:0007669"/>
    <property type="project" value="UniProtKB-SubCell"/>
</dbReference>
<evidence type="ECO:0000256" key="10">
    <source>
        <dbReference type="SAM" id="MobiDB-lite"/>
    </source>
</evidence>
<keyword evidence="6 9" id="KW-0406">Ion transport</keyword>
<keyword evidence="3" id="KW-1003">Cell membrane</keyword>
<comment type="caution">
    <text evidence="9">Lacks conserved residue(s) required for the propagation of feature annotation.</text>
</comment>
<organism evidence="11">
    <name type="scientific">Echinococcus granulosus</name>
    <name type="common">Hydatid tapeworm</name>
    <dbReference type="NCBI Taxonomy" id="6210"/>
    <lineage>
        <taxon>Eukaryota</taxon>
        <taxon>Metazoa</taxon>
        <taxon>Spiralia</taxon>
        <taxon>Lophotrochozoa</taxon>
        <taxon>Platyhelminthes</taxon>
        <taxon>Cestoda</taxon>
        <taxon>Eucestoda</taxon>
        <taxon>Cyclophyllidea</taxon>
        <taxon>Taeniidae</taxon>
        <taxon>Echinococcus</taxon>
        <taxon>Echinococcus granulosus group</taxon>
    </lineage>
</organism>
<dbReference type="Proteomes" id="UP000492820">
    <property type="component" value="Unassembled WGS sequence"/>
</dbReference>
<gene>
    <name evidence="9" type="primary">inx</name>
    <name evidence="11" type="ORF">EgrG_000442800</name>
</gene>
<keyword evidence="8 9" id="KW-0407">Ion channel</keyword>
<evidence type="ECO:0000256" key="8">
    <source>
        <dbReference type="ARBA" id="ARBA00023303"/>
    </source>
</evidence>
<evidence type="ECO:0000313" key="11">
    <source>
        <dbReference type="EMBL" id="CDS19143.1"/>
    </source>
</evidence>
<reference evidence="11" key="2">
    <citation type="submission" date="2014-06" db="EMBL/GenBank/DDBJ databases">
        <authorList>
            <person name="Aslett M."/>
        </authorList>
    </citation>
    <scope>NUCLEOTIDE SEQUENCE</scope>
</reference>
<sequence>MDTRIIDGIANSSASVGEDRSCPDDDFVDRVNHTYTMNLLMFFTAIVLSRQLVGKPISCWIPNDFTGAQGEYAETVCWVTSTYFIPPAQATVPIEEDIRYEKKIYYYQWVPFILMIQAALFVLPCIVWRLFNTQSRINLRTVMEVSSDLKNLNDSLDQRRDLINCLVRHLEDALAIRHFRRQRRGKKTRATDQHHYGKGWSQLNTTGSKTDERSGMGRRRFSTPVVPLAFSKQARVPGPRPCMPTSSTYLSGLYLAIKVLYLANSTTQLILTGKYLNGEAFIFGIDKLRDLMNTRFWNQTGSFPRVALCDFELRRMGSNQHRYTIQCVLRINIFNEKIYIFLWFWFFLISVLNLLSFLRWCYKLLLSSARVLFIRNLICIYFNIAAAKSQLPFKAPFEDEDKEKQQCQLSIADIFKTRDDLQASWVFSEDILGQDGVLLLRFINMNVGPSSAAELAGVIWIKYRKTAALVNGTTSSGVEDFVLTNIAANEIERPPAIPPKRRRLPMQGKKKKPTIMPLSAFIYRSRHIEDNDSDKSTDSSRPTIEMLQERRRYRPMSRKRGNYFSDDDDENDQMSVVHENYCPEDFLDNHDIPETEGGQDPEDLASEYRSFTTIR</sequence>
<reference evidence="11 12" key="1">
    <citation type="journal article" date="2013" name="Nature">
        <title>The genomes of four tapeworm species reveal adaptations to parasitism.</title>
        <authorList>
            <person name="Tsai I.J."/>
            <person name="Zarowiecki M."/>
            <person name="Holroyd N."/>
            <person name="Garciarrubio A."/>
            <person name="Sanchez-Flores A."/>
            <person name="Brooks K.L."/>
            <person name="Tracey A."/>
            <person name="Bobes R.J."/>
            <person name="Fragoso G."/>
            <person name="Sciutto E."/>
            <person name="Aslett M."/>
            <person name="Beasley H."/>
            <person name="Bennett H.M."/>
            <person name="Cai J."/>
            <person name="Camicia F."/>
            <person name="Clark R."/>
            <person name="Cucher M."/>
            <person name="De Silva N."/>
            <person name="Day T.A."/>
            <person name="Deplazes P."/>
            <person name="Estrada K."/>
            <person name="Fernandez C."/>
            <person name="Holland P.W."/>
            <person name="Hou J."/>
            <person name="Hu S."/>
            <person name="Huckvale T."/>
            <person name="Hung S.S."/>
            <person name="Kamenetzky L."/>
            <person name="Keane J.A."/>
            <person name="Kiss F."/>
            <person name="Koziol U."/>
            <person name="Lambert O."/>
            <person name="Liu K."/>
            <person name="Luo X."/>
            <person name="Luo Y."/>
            <person name="Macchiaroli N."/>
            <person name="Nichol S."/>
            <person name="Paps J."/>
            <person name="Parkinson J."/>
            <person name="Pouchkina-Stantcheva N."/>
            <person name="Riddiford N."/>
            <person name="Rosenzvit M."/>
            <person name="Salinas G."/>
            <person name="Wasmuth J.D."/>
            <person name="Zamanian M."/>
            <person name="Zheng Y."/>
            <person name="Cai X."/>
            <person name="Soberon X."/>
            <person name="Olson P.D."/>
            <person name="Laclette J.P."/>
            <person name="Brehm K."/>
            <person name="Berriman M."/>
            <person name="Garciarrubio A."/>
            <person name="Bobes R.J."/>
            <person name="Fragoso G."/>
            <person name="Sanchez-Flores A."/>
            <person name="Estrada K."/>
            <person name="Cevallos M.A."/>
            <person name="Morett E."/>
            <person name="Gonzalez V."/>
            <person name="Portillo T."/>
            <person name="Ochoa-Leyva A."/>
            <person name="Jose M.V."/>
            <person name="Sciutto E."/>
            <person name="Landa A."/>
            <person name="Jimenez L."/>
            <person name="Valdes V."/>
            <person name="Carrero J.C."/>
            <person name="Larralde C."/>
            <person name="Morales-Montor J."/>
            <person name="Limon-Lason J."/>
            <person name="Soberon X."/>
            <person name="Laclette J.P."/>
        </authorList>
    </citation>
    <scope>NUCLEOTIDE SEQUENCE [LARGE SCALE GENOMIC DNA]</scope>
</reference>
<name>A0A068WKX7_ECHGR</name>
<evidence type="ECO:0000256" key="3">
    <source>
        <dbReference type="ARBA" id="ARBA00022475"/>
    </source>
</evidence>
<evidence type="ECO:0000256" key="4">
    <source>
        <dbReference type="ARBA" id="ARBA00022692"/>
    </source>
</evidence>
<feature type="transmembrane region" description="Helical" evidence="9">
    <location>
        <begin position="109"/>
        <end position="131"/>
    </location>
</feature>
<evidence type="ECO:0000313" key="12">
    <source>
        <dbReference type="Proteomes" id="UP000492820"/>
    </source>
</evidence>
<evidence type="ECO:0000256" key="7">
    <source>
        <dbReference type="ARBA" id="ARBA00023136"/>
    </source>
</evidence>
<feature type="region of interest" description="Disordered" evidence="10">
    <location>
        <begin position="589"/>
        <end position="615"/>
    </location>
</feature>
<comment type="subcellular location">
    <subcellularLocation>
        <location evidence="1 9">Cell membrane</location>
        <topology evidence="1 9">Multi-pass membrane protein</topology>
    </subcellularLocation>
</comment>
<accession>A0A068WKX7</accession>
<evidence type="ECO:0000256" key="1">
    <source>
        <dbReference type="ARBA" id="ARBA00004651"/>
    </source>
</evidence>
<dbReference type="PANTHER" id="PTHR11893">
    <property type="entry name" value="INNEXIN"/>
    <property type="match status" value="1"/>
</dbReference>
<proteinExistence type="inferred from homology"/>
<feature type="transmembrane region" description="Helical" evidence="9">
    <location>
        <begin position="338"/>
        <end position="358"/>
    </location>
</feature>
<keyword evidence="4 9" id="KW-0812">Transmembrane</keyword>
<evidence type="ECO:0000256" key="5">
    <source>
        <dbReference type="ARBA" id="ARBA00022989"/>
    </source>
</evidence>
<dbReference type="PRINTS" id="PR01262">
    <property type="entry name" value="INNEXIN"/>
</dbReference>
<dbReference type="PANTHER" id="PTHR11893:SF36">
    <property type="entry name" value="INNEXIN-5"/>
    <property type="match status" value="1"/>
</dbReference>
<dbReference type="Pfam" id="PF00876">
    <property type="entry name" value="Innexin"/>
    <property type="match status" value="1"/>
</dbReference>
<dbReference type="WBParaSite" id="EgrG_000442800">
    <property type="protein sequence ID" value="EgrG_000442800"/>
    <property type="gene ID" value="EgrG_000442800"/>
</dbReference>
<comment type="similarity">
    <text evidence="9">Belongs to the pannexin family.</text>
</comment>
<evidence type="ECO:0000256" key="9">
    <source>
        <dbReference type="RuleBase" id="RU010713"/>
    </source>
</evidence>
<dbReference type="PROSITE" id="PS51013">
    <property type="entry name" value="PANNEXIN"/>
    <property type="match status" value="1"/>
</dbReference>
<keyword evidence="7 9" id="KW-0472">Membrane</keyword>
<comment type="function">
    <text evidence="9">Structural component of the gap junctions.</text>
</comment>
<evidence type="ECO:0000256" key="2">
    <source>
        <dbReference type="ARBA" id="ARBA00022448"/>
    </source>
</evidence>
<reference evidence="13" key="3">
    <citation type="submission" date="2020-10" db="UniProtKB">
        <authorList>
            <consortium name="WormBaseParasite"/>
        </authorList>
    </citation>
    <scope>IDENTIFICATION</scope>
</reference>
<dbReference type="AlphaFoldDB" id="A0A068WKX7"/>
<dbReference type="GO" id="GO:0034220">
    <property type="term" value="P:monoatomic ion transmembrane transport"/>
    <property type="evidence" value="ECO:0007669"/>
    <property type="project" value="UniProtKB-KW"/>
</dbReference>
<dbReference type="InterPro" id="IPR000990">
    <property type="entry name" value="Innexin"/>
</dbReference>
<keyword evidence="2 9" id="KW-0813">Transport</keyword>
<feature type="region of interest" description="Disordered" evidence="10">
    <location>
        <begin position="529"/>
        <end position="572"/>
    </location>
</feature>
<keyword evidence="5 9" id="KW-1133">Transmembrane helix</keyword>
<dbReference type="GO" id="GO:0005921">
    <property type="term" value="C:gap junction"/>
    <property type="evidence" value="ECO:0007669"/>
    <property type="project" value="UniProtKB-UniRule"/>
</dbReference>
<feature type="compositionally biased region" description="Basic residues" evidence="10">
    <location>
        <begin position="551"/>
        <end position="561"/>
    </location>
</feature>
<dbReference type="EMBL" id="LK028579">
    <property type="protein sequence ID" value="CDS19143.1"/>
    <property type="molecule type" value="Genomic_DNA"/>
</dbReference>
<evidence type="ECO:0000256" key="6">
    <source>
        <dbReference type="ARBA" id="ARBA00023065"/>
    </source>
</evidence>
<evidence type="ECO:0000313" key="13">
    <source>
        <dbReference type="WBParaSite" id="EgrG_000442800"/>
    </source>
</evidence>